<evidence type="ECO:0000256" key="5">
    <source>
        <dbReference type="ARBA" id="ARBA00022660"/>
    </source>
</evidence>
<dbReference type="InterPro" id="IPR016464">
    <property type="entry name" value="NADH_Ub_cplx-1_asu_su-2"/>
</dbReference>
<dbReference type="InterPro" id="IPR036249">
    <property type="entry name" value="Thioredoxin-like_sf"/>
</dbReference>
<dbReference type="InterPro" id="IPR007741">
    <property type="entry name" value="Ribosomal_mL43/mS25/NADH_DH"/>
</dbReference>
<dbReference type="GO" id="GO:0005743">
    <property type="term" value="C:mitochondrial inner membrane"/>
    <property type="evidence" value="ECO:0007669"/>
    <property type="project" value="UniProtKB-SubCell"/>
</dbReference>
<feature type="domain" description="Ribosomal protein/NADH dehydrogenase" evidence="10">
    <location>
        <begin position="20"/>
        <end position="93"/>
    </location>
</feature>
<evidence type="ECO:0000256" key="1">
    <source>
        <dbReference type="ARBA" id="ARBA00003195"/>
    </source>
</evidence>
<organism evidence="11 12">
    <name type="scientific">Funneliformis mosseae</name>
    <name type="common">Endomycorrhizal fungus</name>
    <name type="synonym">Glomus mosseae</name>
    <dbReference type="NCBI Taxonomy" id="27381"/>
    <lineage>
        <taxon>Eukaryota</taxon>
        <taxon>Fungi</taxon>
        <taxon>Fungi incertae sedis</taxon>
        <taxon>Mucoromycota</taxon>
        <taxon>Glomeromycotina</taxon>
        <taxon>Glomeromycetes</taxon>
        <taxon>Glomerales</taxon>
        <taxon>Glomeraceae</taxon>
        <taxon>Funneliformis</taxon>
    </lineage>
</organism>
<keyword evidence="12" id="KW-1185">Reference proteome</keyword>
<comment type="caution">
    <text evidence="11">The sequence shown here is derived from an EMBL/GenBank/DDBJ whole genome shotgun (WGS) entry which is preliminary data.</text>
</comment>
<keyword evidence="5" id="KW-0679">Respiratory chain</keyword>
<dbReference type="Proteomes" id="UP000789375">
    <property type="component" value="Unassembled WGS sequence"/>
</dbReference>
<accession>A0A9N9BHG8</accession>
<gene>
    <name evidence="11" type="ORF">FMOSSE_LOCUS7112</name>
</gene>
<evidence type="ECO:0000256" key="2">
    <source>
        <dbReference type="ARBA" id="ARBA00004443"/>
    </source>
</evidence>
<reference evidence="11" key="1">
    <citation type="submission" date="2021-06" db="EMBL/GenBank/DDBJ databases">
        <authorList>
            <person name="Kallberg Y."/>
            <person name="Tangrot J."/>
            <person name="Rosling A."/>
        </authorList>
    </citation>
    <scope>NUCLEOTIDE SEQUENCE</scope>
    <source>
        <strain evidence="11">87-6 pot B 2015</strain>
    </source>
</reference>
<sequence>MSWKNLLSKNLKELRVHFCQTNPASNGVREFIAKNYLPLKEANPNFPILVREASGVEARFFARYDMGKEKKVVLNNLSAKDVESKLEELVRVAV</sequence>
<keyword evidence="8" id="KW-0496">Mitochondrion</keyword>
<dbReference type="AlphaFoldDB" id="A0A9N9BHG8"/>
<comment type="subcellular location">
    <subcellularLocation>
        <location evidence="2">Mitochondrion inner membrane</location>
        <topology evidence="2">Peripheral membrane protein</topology>
        <orientation evidence="2">Matrix side</orientation>
    </subcellularLocation>
</comment>
<evidence type="ECO:0000313" key="12">
    <source>
        <dbReference type="Proteomes" id="UP000789375"/>
    </source>
</evidence>
<dbReference type="PANTHER" id="PTHR12878">
    <property type="entry name" value="NADH-UBIQUINONE OXIDOREDUCTASE B8 SUBUNIT"/>
    <property type="match status" value="1"/>
</dbReference>
<dbReference type="PANTHER" id="PTHR12878:SF0">
    <property type="entry name" value="NADH DEHYDROGENASE [UBIQUINONE] 1 ALPHA SUBCOMPLEX SUBUNIT 2"/>
    <property type="match status" value="1"/>
</dbReference>
<evidence type="ECO:0000259" key="10">
    <source>
        <dbReference type="SMART" id="SM00916"/>
    </source>
</evidence>
<dbReference type="SUPFAM" id="SSF52833">
    <property type="entry name" value="Thioredoxin-like"/>
    <property type="match status" value="1"/>
</dbReference>
<keyword evidence="4" id="KW-0813">Transport</keyword>
<evidence type="ECO:0000256" key="4">
    <source>
        <dbReference type="ARBA" id="ARBA00022448"/>
    </source>
</evidence>
<evidence type="ECO:0000313" key="11">
    <source>
        <dbReference type="EMBL" id="CAG8564131.1"/>
    </source>
</evidence>
<evidence type="ECO:0000256" key="7">
    <source>
        <dbReference type="ARBA" id="ARBA00022982"/>
    </source>
</evidence>
<keyword evidence="9" id="KW-0472">Membrane</keyword>
<comment type="similarity">
    <text evidence="3">Belongs to the complex I NDUFA2 subunit family.</text>
</comment>
<dbReference type="Gene3D" id="3.40.30.10">
    <property type="entry name" value="Glutaredoxin"/>
    <property type="match status" value="1"/>
</dbReference>
<evidence type="ECO:0000256" key="3">
    <source>
        <dbReference type="ARBA" id="ARBA00008939"/>
    </source>
</evidence>
<keyword evidence="6" id="KW-0999">Mitochondrion inner membrane</keyword>
<dbReference type="Pfam" id="PF05047">
    <property type="entry name" value="L51_S25_CI-B8"/>
    <property type="match status" value="1"/>
</dbReference>
<dbReference type="EMBL" id="CAJVPP010001603">
    <property type="protein sequence ID" value="CAG8564131.1"/>
    <property type="molecule type" value="Genomic_DNA"/>
</dbReference>
<comment type="function">
    <text evidence="1">Accessory subunit of the mitochondrial membrane respiratory chain NADH dehydrogenase (Complex I), that is believed not to be involved in catalysis. Complex I functions in the transfer of electrons from NADH to the respiratory chain. The immediate electron acceptor for the enzyme is believed to be ubiquinone.</text>
</comment>
<dbReference type="SMART" id="SM00916">
    <property type="entry name" value="L51_S25_CI-B8"/>
    <property type="match status" value="1"/>
</dbReference>
<evidence type="ECO:0000256" key="8">
    <source>
        <dbReference type="ARBA" id="ARBA00023128"/>
    </source>
</evidence>
<dbReference type="PIRSF" id="PIRSF005822">
    <property type="entry name" value="NDUA2"/>
    <property type="match status" value="1"/>
</dbReference>
<name>A0A9N9BHG8_FUNMO</name>
<keyword evidence="7" id="KW-0249">Electron transport</keyword>
<proteinExistence type="inferred from homology"/>
<protein>
    <submittedName>
        <fullName evidence="11">22_t:CDS:1</fullName>
    </submittedName>
</protein>
<evidence type="ECO:0000256" key="9">
    <source>
        <dbReference type="ARBA" id="ARBA00023136"/>
    </source>
</evidence>
<evidence type="ECO:0000256" key="6">
    <source>
        <dbReference type="ARBA" id="ARBA00022792"/>
    </source>
</evidence>